<dbReference type="Pfam" id="PF02151">
    <property type="entry name" value="UVR"/>
    <property type="match status" value="1"/>
</dbReference>
<dbReference type="GO" id="GO:0050897">
    <property type="term" value="F:cobalt ion binding"/>
    <property type="evidence" value="ECO:0007669"/>
    <property type="project" value="TreeGrafter"/>
</dbReference>
<dbReference type="PROSITE" id="PS50151">
    <property type="entry name" value="UVR"/>
    <property type="match status" value="1"/>
</dbReference>
<reference evidence="4 5" key="1">
    <citation type="submission" date="2019-02" db="EMBL/GenBank/DDBJ databases">
        <title>Deep-cultivation of Planctomycetes and their phenomic and genomic characterization uncovers novel biology.</title>
        <authorList>
            <person name="Wiegand S."/>
            <person name="Jogler M."/>
            <person name="Boedeker C."/>
            <person name="Pinto D."/>
            <person name="Vollmers J."/>
            <person name="Rivas-Marin E."/>
            <person name="Kohn T."/>
            <person name="Peeters S.H."/>
            <person name="Heuer A."/>
            <person name="Rast P."/>
            <person name="Oberbeckmann S."/>
            <person name="Bunk B."/>
            <person name="Jeske O."/>
            <person name="Meyerdierks A."/>
            <person name="Storesund J.E."/>
            <person name="Kallscheuer N."/>
            <person name="Luecker S."/>
            <person name="Lage O.M."/>
            <person name="Pohl T."/>
            <person name="Merkel B.J."/>
            <person name="Hornburger P."/>
            <person name="Mueller R.-W."/>
            <person name="Bruemmer F."/>
            <person name="Labrenz M."/>
            <person name="Spormann A.M."/>
            <person name="Op den Camp H."/>
            <person name="Overmann J."/>
            <person name="Amann R."/>
            <person name="Jetten M.S.M."/>
            <person name="Mascher T."/>
            <person name="Medema M.H."/>
            <person name="Devos D.P."/>
            <person name="Kaster A.-K."/>
            <person name="Ovreas L."/>
            <person name="Rohde M."/>
            <person name="Galperin M.Y."/>
            <person name="Jogler C."/>
        </authorList>
    </citation>
    <scope>NUCLEOTIDE SEQUENCE [LARGE SCALE GENOMIC DNA]</scope>
    <source>
        <strain evidence="4 5">Pan44</strain>
    </source>
</reference>
<organism evidence="4 5">
    <name type="scientific">Caulifigura coniformis</name>
    <dbReference type="NCBI Taxonomy" id="2527983"/>
    <lineage>
        <taxon>Bacteria</taxon>
        <taxon>Pseudomonadati</taxon>
        <taxon>Planctomycetota</taxon>
        <taxon>Planctomycetia</taxon>
        <taxon>Planctomycetales</taxon>
        <taxon>Planctomycetaceae</taxon>
        <taxon>Caulifigura</taxon>
    </lineage>
</organism>
<dbReference type="InterPro" id="IPR025542">
    <property type="entry name" value="YacH"/>
</dbReference>
<keyword evidence="1" id="KW-0742">SOS response</keyword>
<evidence type="ECO:0000313" key="5">
    <source>
        <dbReference type="Proteomes" id="UP000315700"/>
    </source>
</evidence>
<feature type="domain" description="UVR" evidence="3">
    <location>
        <begin position="134"/>
        <end position="169"/>
    </location>
</feature>
<dbReference type="GO" id="GO:0009432">
    <property type="term" value="P:SOS response"/>
    <property type="evidence" value="ECO:0007669"/>
    <property type="project" value="UniProtKB-KW"/>
</dbReference>
<feature type="compositionally biased region" description="Low complexity" evidence="2">
    <location>
        <begin position="52"/>
        <end position="61"/>
    </location>
</feature>
<keyword evidence="1" id="KW-0227">DNA damage</keyword>
<dbReference type="Gene3D" id="4.10.860.10">
    <property type="entry name" value="UVR domain"/>
    <property type="match status" value="1"/>
</dbReference>
<evidence type="ECO:0000259" key="3">
    <source>
        <dbReference type="PROSITE" id="PS50151"/>
    </source>
</evidence>
<dbReference type="RefSeq" id="WP_145029054.1">
    <property type="nucleotide sequence ID" value="NZ_CP036271.1"/>
</dbReference>
<dbReference type="KEGG" id="ccos:Pan44_16880"/>
<dbReference type="SUPFAM" id="SSF46600">
    <property type="entry name" value="C-terminal UvrC-binding domain of UvrB"/>
    <property type="match status" value="1"/>
</dbReference>
<evidence type="ECO:0000256" key="1">
    <source>
        <dbReference type="ARBA" id="ARBA00023236"/>
    </source>
</evidence>
<evidence type="ECO:0000313" key="4">
    <source>
        <dbReference type="EMBL" id="QDT53665.1"/>
    </source>
</evidence>
<dbReference type="GO" id="GO:1990170">
    <property type="term" value="P:stress response to cadmium ion"/>
    <property type="evidence" value="ECO:0007669"/>
    <property type="project" value="TreeGrafter"/>
</dbReference>
<dbReference type="PIRSF" id="PIRSF015034">
    <property type="entry name" value="YacH"/>
    <property type="match status" value="1"/>
</dbReference>
<accession>A0A517SC24</accession>
<evidence type="ECO:0000256" key="2">
    <source>
        <dbReference type="SAM" id="MobiDB-lite"/>
    </source>
</evidence>
<feature type="region of interest" description="Disordered" evidence="2">
    <location>
        <begin position="47"/>
        <end position="73"/>
    </location>
</feature>
<dbReference type="GO" id="GO:0046870">
    <property type="term" value="F:cadmium ion binding"/>
    <property type="evidence" value="ECO:0007669"/>
    <property type="project" value="TreeGrafter"/>
</dbReference>
<dbReference type="GO" id="GO:0008270">
    <property type="term" value="F:zinc ion binding"/>
    <property type="evidence" value="ECO:0007669"/>
    <property type="project" value="TreeGrafter"/>
</dbReference>
<dbReference type="AlphaFoldDB" id="A0A517SC24"/>
<dbReference type="GO" id="GO:1990169">
    <property type="term" value="P:stress response to copper ion"/>
    <property type="evidence" value="ECO:0007669"/>
    <property type="project" value="TreeGrafter"/>
</dbReference>
<keyword evidence="5" id="KW-1185">Reference proteome</keyword>
<protein>
    <submittedName>
        <fullName evidence="4">UvrB/uvrC motif protein</fullName>
    </submittedName>
</protein>
<sequence length="174" mass="19710">MKKCRRCTKPATMHITEIREGQAQSLHLCETCAQEYLNSVEVGGSSEEFQAESVSSKPSLKVKSEEAEESADDGKTCPFCGITFKQFRSQGRLGCAHDYEVFHDDLIPLLESVHSDTQHVGKCPPRTSSESREHYELFRLRNDLKAAIDNESYEEAARLRDRIRQLEAKGRGEE</sequence>
<dbReference type="InParanoid" id="A0A517SC24"/>
<dbReference type="EMBL" id="CP036271">
    <property type="protein sequence ID" value="QDT53665.1"/>
    <property type="molecule type" value="Genomic_DNA"/>
</dbReference>
<dbReference type="PANTHER" id="PTHR38430:SF1">
    <property type="entry name" value="PROTEIN-ARGININE KINASE ACTIVATOR PROTEIN"/>
    <property type="match status" value="1"/>
</dbReference>
<dbReference type="OrthoDB" id="9788704at2"/>
<dbReference type="InterPro" id="IPR036876">
    <property type="entry name" value="UVR_dom_sf"/>
</dbReference>
<gene>
    <name evidence="4" type="ORF">Pan44_16880</name>
</gene>
<name>A0A517SC24_9PLAN</name>
<dbReference type="PANTHER" id="PTHR38430">
    <property type="entry name" value="PROTEIN-ARGININE KINASE ACTIVATOR PROTEIN"/>
    <property type="match status" value="1"/>
</dbReference>
<dbReference type="GO" id="GO:0005507">
    <property type="term" value="F:copper ion binding"/>
    <property type="evidence" value="ECO:0007669"/>
    <property type="project" value="TreeGrafter"/>
</dbReference>
<dbReference type="Proteomes" id="UP000315700">
    <property type="component" value="Chromosome"/>
</dbReference>
<proteinExistence type="predicted"/>
<dbReference type="InterPro" id="IPR001943">
    <property type="entry name" value="UVR_dom"/>
</dbReference>